<keyword evidence="2" id="KW-1185">Reference proteome</keyword>
<feature type="non-terminal residue" evidence="1">
    <location>
        <position position="1"/>
    </location>
</feature>
<evidence type="ECO:0008006" key="3">
    <source>
        <dbReference type="Google" id="ProtNLM"/>
    </source>
</evidence>
<dbReference type="EMBL" id="JASJQH010000294">
    <property type="protein sequence ID" value="KAK9765244.1"/>
    <property type="molecule type" value="Genomic_DNA"/>
</dbReference>
<proteinExistence type="predicted"/>
<evidence type="ECO:0000313" key="1">
    <source>
        <dbReference type="EMBL" id="KAK9765244.1"/>
    </source>
</evidence>
<protein>
    <recommendedName>
        <fullName evidence="3">NADH dehydrogenase subunit 2</fullName>
    </recommendedName>
</protein>
<accession>A0ABR2WUM8</accession>
<reference evidence="1 2" key="1">
    <citation type="submission" date="2023-04" db="EMBL/GenBank/DDBJ databases">
        <title>Genome of Basidiobolus ranarum AG-B5.</title>
        <authorList>
            <person name="Stajich J.E."/>
            <person name="Carter-House D."/>
            <person name="Gryganskyi A."/>
        </authorList>
    </citation>
    <scope>NUCLEOTIDE SEQUENCE [LARGE SCALE GENOMIC DNA]</scope>
    <source>
        <strain evidence="1 2">AG-B5</strain>
    </source>
</reference>
<gene>
    <name evidence="1" type="ORF">K7432_006558</name>
</gene>
<dbReference type="Proteomes" id="UP001479436">
    <property type="component" value="Unassembled WGS sequence"/>
</dbReference>
<evidence type="ECO:0000313" key="2">
    <source>
        <dbReference type="Proteomes" id="UP001479436"/>
    </source>
</evidence>
<name>A0ABR2WUM8_9FUNG</name>
<feature type="non-terminal residue" evidence="1">
    <location>
        <position position="75"/>
    </location>
</feature>
<sequence>STLTNCGLWFLNKPVSSMLITRKSFLLLTLFVPVTVRFLVRVVFPSNLLSSRLVMFLVVLKRRLSKLVVLLSLLL</sequence>
<comment type="caution">
    <text evidence="1">The sequence shown here is derived from an EMBL/GenBank/DDBJ whole genome shotgun (WGS) entry which is preliminary data.</text>
</comment>
<organism evidence="1 2">
    <name type="scientific">Basidiobolus ranarum</name>
    <dbReference type="NCBI Taxonomy" id="34480"/>
    <lineage>
        <taxon>Eukaryota</taxon>
        <taxon>Fungi</taxon>
        <taxon>Fungi incertae sedis</taxon>
        <taxon>Zoopagomycota</taxon>
        <taxon>Entomophthoromycotina</taxon>
        <taxon>Basidiobolomycetes</taxon>
        <taxon>Basidiobolales</taxon>
        <taxon>Basidiobolaceae</taxon>
        <taxon>Basidiobolus</taxon>
    </lineage>
</organism>